<evidence type="ECO:0000256" key="2">
    <source>
        <dbReference type="ARBA" id="ARBA00022679"/>
    </source>
</evidence>
<dbReference type="PROSITE" id="PS00092">
    <property type="entry name" value="N6_MTASE"/>
    <property type="match status" value="1"/>
</dbReference>
<keyword evidence="4" id="KW-1185">Reference proteome</keyword>
<evidence type="ECO:0000256" key="1">
    <source>
        <dbReference type="ARBA" id="ARBA00022603"/>
    </source>
</evidence>
<dbReference type="Pfam" id="PF05869">
    <property type="entry name" value="Dam"/>
    <property type="match status" value="1"/>
</dbReference>
<proteinExistence type="predicted"/>
<organism evidence="3 4">
    <name type="scientific">Stenotrophomonas bentonitica</name>
    <dbReference type="NCBI Taxonomy" id="1450134"/>
    <lineage>
        <taxon>Bacteria</taxon>
        <taxon>Pseudomonadati</taxon>
        <taxon>Pseudomonadota</taxon>
        <taxon>Gammaproteobacteria</taxon>
        <taxon>Lysobacterales</taxon>
        <taxon>Lysobacteraceae</taxon>
        <taxon>Stenotrophomonas</taxon>
    </lineage>
</organism>
<dbReference type="InterPro" id="IPR002052">
    <property type="entry name" value="DNA_methylase_N6_adenine_CS"/>
</dbReference>
<dbReference type="EMBL" id="JBBYHY010000002">
    <property type="protein sequence ID" value="MEL3952527.1"/>
    <property type="molecule type" value="Genomic_DNA"/>
</dbReference>
<evidence type="ECO:0000313" key="3">
    <source>
        <dbReference type="EMBL" id="MEL3952527.1"/>
    </source>
</evidence>
<comment type="caution">
    <text evidence="3">The sequence shown here is derived from an EMBL/GenBank/DDBJ whole genome shotgun (WGS) entry which is preliminary data.</text>
</comment>
<evidence type="ECO:0000313" key="4">
    <source>
        <dbReference type="Proteomes" id="UP001455088"/>
    </source>
</evidence>
<dbReference type="RefSeq" id="WP_341986583.1">
    <property type="nucleotide sequence ID" value="NZ_JBBYHY010000002.1"/>
</dbReference>
<keyword evidence="1" id="KW-0489">Methyltransferase</keyword>
<sequence>MSKANYAVAEKTTTTWLTPKSIVDLLGPFDLDPCTPQEGMPWRTAKTMLTPADDGLATPWPVEDLVWHNPPYGRGQELWMEKAAEHGNNISLVFARTDTRWAHRFVFGHSNCRAVLFTEGRLKFCNTEGVEGDACPTGSMFVAYGAEAEQRLRKAWENGDIKGHFIAMQRMEVSDF</sequence>
<gene>
    <name evidence="3" type="ORF">AAE039_02980</name>
</gene>
<protein>
    <submittedName>
        <fullName evidence="3">DNA N-6-adenine-methyltransferase</fullName>
    </submittedName>
</protein>
<reference evidence="3 4" key="1">
    <citation type="submission" date="2024-04" db="EMBL/GenBank/DDBJ databases">
        <title>Bacterial endophytes with biocontrol capabilities against important plant pathogens.</title>
        <authorList>
            <person name="Alayande K.A."/>
        </authorList>
    </citation>
    <scope>NUCLEOTIDE SEQUENCE [LARGE SCALE GENOMIC DNA]</scope>
    <source>
        <strain evidence="3 4">KV22</strain>
    </source>
</reference>
<name>A0ABU9JI57_9GAMM</name>
<accession>A0ABU9JI57</accession>
<dbReference type="Proteomes" id="UP001455088">
    <property type="component" value="Unassembled WGS sequence"/>
</dbReference>
<dbReference type="InterPro" id="IPR008593">
    <property type="entry name" value="Dam_MeTrfase"/>
</dbReference>
<keyword evidence="2" id="KW-0808">Transferase</keyword>